<dbReference type="AlphaFoldDB" id="A0A225UI50"/>
<feature type="non-terminal residue" evidence="2">
    <location>
        <position position="1"/>
    </location>
</feature>
<comment type="caution">
    <text evidence="2">The sequence shown here is derived from an EMBL/GenBank/DDBJ whole genome shotgun (WGS) entry which is preliminary data.</text>
</comment>
<dbReference type="OrthoDB" id="125134at2759"/>
<proteinExistence type="predicted"/>
<sequence length="424" mass="48596">SCYRSESRKAKLEFIAAMMAYDFVNCVPHTCVPPSMRTLTTSDGTGVLDVTATLKIDVDRLAMSAAATPLQIWDEISATYYRTTEENTVVQGMARGQVIQRVYQARAMHYGTDVHGRVEVPPLVNSKNSNFLFLQFHRVWANTNNELDRVNVWANPSLLNLLRYENITLFVDGTFRCMPDTFAQCVVIMVHDRGTKLYVPVFFVLCTAKTYDTYWNLLQFVSNACGEPIKPKEVVCDFESALINTVSDWFPPATVIGCLSHFNQASKHLKVAMLPGFLDMLTVIEHDKIPSLSIPWVKRAIQERCIKDNINYTGTKWATFWKYFERTWLKLFPPKFWNVHGYSNPIVARTNNPLERFNRELNAAFGPPHPSLTRFILTVEDIARRRVLLRDDINLGRAKPPCRAERYEFPIPVELLTLVEMVAR</sequence>
<protein>
    <recommendedName>
        <fullName evidence="1">MULE transposase domain-containing protein</fullName>
    </recommendedName>
</protein>
<dbReference type="PANTHER" id="PTHR47160:SF5">
    <property type="entry name" value="MULE TRANSPOSASE DOMAIN-CONTAINING PROTEIN"/>
    <property type="match status" value="1"/>
</dbReference>
<evidence type="ECO:0000259" key="1">
    <source>
        <dbReference type="Pfam" id="PF10551"/>
    </source>
</evidence>
<reference evidence="3" key="1">
    <citation type="submission" date="2017-03" db="EMBL/GenBank/DDBJ databases">
        <title>Phytopthora megakarya and P. palmivora, two closely related causual agents of cacao black pod achieved similar genome size and gene model numbers by different mechanisms.</title>
        <authorList>
            <person name="Ali S."/>
            <person name="Shao J."/>
            <person name="Larry D.J."/>
            <person name="Kronmiller B."/>
            <person name="Shen D."/>
            <person name="Strem M.D."/>
            <person name="Melnick R.L."/>
            <person name="Guiltinan M.J."/>
            <person name="Tyler B.M."/>
            <person name="Meinhardt L.W."/>
            <person name="Bailey B.A."/>
        </authorList>
    </citation>
    <scope>NUCLEOTIDE SEQUENCE [LARGE SCALE GENOMIC DNA]</scope>
    <source>
        <strain evidence="3">zdho120</strain>
    </source>
</reference>
<name>A0A225UI50_9STRA</name>
<keyword evidence="3" id="KW-1185">Reference proteome</keyword>
<dbReference type="EMBL" id="NBNE01017302">
    <property type="protein sequence ID" value="OWY92794.1"/>
    <property type="molecule type" value="Genomic_DNA"/>
</dbReference>
<accession>A0A225UI50</accession>
<gene>
    <name evidence="2" type="ORF">PHMEG_00038055</name>
</gene>
<dbReference type="PANTHER" id="PTHR47160">
    <property type="entry name" value="PUTATIVE-RELATED"/>
    <property type="match status" value="1"/>
</dbReference>
<evidence type="ECO:0000313" key="2">
    <source>
        <dbReference type="EMBL" id="OWY92794.1"/>
    </source>
</evidence>
<organism evidence="2 3">
    <name type="scientific">Phytophthora megakarya</name>
    <dbReference type="NCBI Taxonomy" id="4795"/>
    <lineage>
        <taxon>Eukaryota</taxon>
        <taxon>Sar</taxon>
        <taxon>Stramenopiles</taxon>
        <taxon>Oomycota</taxon>
        <taxon>Peronosporomycetes</taxon>
        <taxon>Peronosporales</taxon>
        <taxon>Peronosporaceae</taxon>
        <taxon>Phytophthora</taxon>
    </lineage>
</organism>
<evidence type="ECO:0000313" key="3">
    <source>
        <dbReference type="Proteomes" id="UP000198211"/>
    </source>
</evidence>
<dbReference type="Proteomes" id="UP000198211">
    <property type="component" value="Unassembled WGS sequence"/>
</dbReference>
<dbReference type="Pfam" id="PF10551">
    <property type="entry name" value="MULE"/>
    <property type="match status" value="1"/>
</dbReference>
<feature type="domain" description="MULE transposase" evidence="1">
    <location>
        <begin position="169"/>
        <end position="264"/>
    </location>
</feature>
<dbReference type="InterPro" id="IPR018289">
    <property type="entry name" value="MULE_transposase_dom"/>
</dbReference>